<reference evidence="1 2" key="1">
    <citation type="submission" date="2014-02" db="EMBL/GenBank/DDBJ databases">
        <title>Single nucleus genome sequencing reveals high similarity among nuclei of an endomycorrhizal fungus.</title>
        <authorList>
            <person name="Lin K."/>
            <person name="Geurts R."/>
            <person name="Zhang Z."/>
            <person name="Limpens E."/>
            <person name="Saunders D.G."/>
            <person name="Mu D."/>
            <person name="Pang E."/>
            <person name="Cao H."/>
            <person name="Cha H."/>
            <person name="Lin T."/>
            <person name="Zhou Q."/>
            <person name="Shang Y."/>
            <person name="Li Y."/>
            <person name="Ivanov S."/>
            <person name="Sharma T."/>
            <person name="Velzen R.V."/>
            <person name="Ruijter N.D."/>
            <person name="Aanen D.K."/>
            <person name="Win J."/>
            <person name="Kamoun S."/>
            <person name="Bisseling T."/>
            <person name="Huang S."/>
        </authorList>
    </citation>
    <scope>NUCLEOTIDE SEQUENCE [LARGE SCALE GENOMIC DNA]</scope>
    <source>
        <strain evidence="2">DAOM197198w</strain>
    </source>
</reference>
<organism evidence="1 2">
    <name type="scientific">Rhizophagus irregularis (strain DAOM 197198w)</name>
    <name type="common">Glomus intraradices</name>
    <dbReference type="NCBI Taxonomy" id="1432141"/>
    <lineage>
        <taxon>Eukaryota</taxon>
        <taxon>Fungi</taxon>
        <taxon>Fungi incertae sedis</taxon>
        <taxon>Mucoromycota</taxon>
        <taxon>Glomeromycotina</taxon>
        <taxon>Glomeromycetes</taxon>
        <taxon>Glomerales</taxon>
        <taxon>Glomeraceae</taxon>
        <taxon>Rhizophagus</taxon>
    </lineage>
</organism>
<evidence type="ECO:0000313" key="1">
    <source>
        <dbReference type="EMBL" id="EXX65458.1"/>
    </source>
</evidence>
<dbReference type="Proteomes" id="UP000022910">
    <property type="component" value="Unassembled WGS sequence"/>
</dbReference>
<keyword evidence="2" id="KW-1185">Reference proteome</keyword>
<proteinExistence type="predicted"/>
<name>A0A015MF68_RHIIW</name>
<evidence type="ECO:0000313" key="2">
    <source>
        <dbReference type="Proteomes" id="UP000022910"/>
    </source>
</evidence>
<dbReference type="HOGENOM" id="CLU_067013_0_0_1"/>
<dbReference type="EMBL" id="JEMT01021958">
    <property type="protein sequence ID" value="EXX65458.1"/>
    <property type="molecule type" value="Genomic_DNA"/>
</dbReference>
<comment type="caution">
    <text evidence="1">The sequence shown here is derived from an EMBL/GenBank/DDBJ whole genome shotgun (WGS) entry which is preliminary data.</text>
</comment>
<gene>
    <name evidence="1" type="ORF">RirG_133080</name>
</gene>
<sequence length="203" mass="23714">MPTPVCPRIFSKIEDLNPEISINVWEWEEKTGIPKPVIASKNYNRQHIIHLMALTDITKSDEGKYGEAPQRVELPVKGKNDFEEFKNFNRTMYAPCVIIADFEADNRKCNENYGENMHKIMEQKANSFCYMVHWIETDETWGPFLYRGPNATEEFVSRLDKELRRINDVLEVKVERIITEEAKKEFTEAVSCWICNGNFNQGV</sequence>
<protein>
    <submittedName>
        <fullName evidence="1">Uncharacterized protein</fullName>
    </submittedName>
</protein>
<dbReference type="OrthoDB" id="2331628at2759"/>
<accession>A0A015MF68</accession>
<dbReference type="AlphaFoldDB" id="A0A015MF68"/>